<organism evidence="2 3">
    <name type="scientific">Desulfovibrio piger</name>
    <dbReference type="NCBI Taxonomy" id="901"/>
    <lineage>
        <taxon>Bacteria</taxon>
        <taxon>Pseudomonadati</taxon>
        <taxon>Thermodesulfobacteriota</taxon>
        <taxon>Desulfovibrionia</taxon>
        <taxon>Desulfovibrionales</taxon>
        <taxon>Desulfovibrionaceae</taxon>
        <taxon>Desulfovibrio</taxon>
    </lineage>
</organism>
<proteinExistence type="predicted"/>
<reference evidence="2 3" key="1">
    <citation type="submission" date="2020-04" db="EMBL/GenBank/DDBJ databases">
        <authorList>
            <person name="Hitch T.C.A."/>
            <person name="Wylensek D."/>
            <person name="Clavel T."/>
        </authorList>
    </citation>
    <scope>NUCLEOTIDE SEQUENCE [LARGE SCALE GENOMIC DNA]</scope>
    <source>
        <strain evidence="2 3">PG-251-APC-1</strain>
    </source>
</reference>
<protein>
    <submittedName>
        <fullName evidence="2">ATP-binding domain-containing protein</fullName>
    </submittedName>
</protein>
<keyword evidence="2" id="KW-0547">Nucleotide-binding</keyword>
<dbReference type="AlphaFoldDB" id="A0A848CBF9"/>
<dbReference type="EMBL" id="JABAFY010000031">
    <property type="protein sequence ID" value="NME52572.1"/>
    <property type="molecule type" value="Genomic_DNA"/>
</dbReference>
<dbReference type="InterPro" id="IPR027417">
    <property type="entry name" value="P-loop_NTPase"/>
</dbReference>
<feature type="domain" description="UvrD-like helicase C-terminal" evidence="1">
    <location>
        <begin position="183"/>
        <end position="231"/>
    </location>
</feature>
<dbReference type="Pfam" id="PF13538">
    <property type="entry name" value="UvrD_C_2"/>
    <property type="match status" value="1"/>
</dbReference>
<dbReference type="Proteomes" id="UP000522333">
    <property type="component" value="Unassembled WGS sequence"/>
</dbReference>
<accession>A0A848CBF9</accession>
<name>A0A848CBF9_9BACT</name>
<evidence type="ECO:0000313" key="3">
    <source>
        <dbReference type="Proteomes" id="UP000522333"/>
    </source>
</evidence>
<dbReference type="CDD" id="cd18809">
    <property type="entry name" value="SF1_C_RecD"/>
    <property type="match status" value="1"/>
</dbReference>
<sequence length="233" mass="26056">MRQALENPIVQWATDVRGGGALPWTPVPWSEDEKCIRIRMSSAAGRGMLRGFADDAVSGKAAILCCKNSLRVKLNGLVRAAAGFSGKLPMVGERLMCLRNMKGFALYNGNTYTVSRIEECANDACYKVWLDDREYPVIAWAGCLNCADGMEMGRRLKIDSADIRVCLFEETCTQEEAAMFDFGYASTVHKAQGSEWDSVLFYDDHSLKMSEAEYRRWLYTGITRAKNELCILA</sequence>
<dbReference type="SUPFAM" id="SSF52540">
    <property type="entry name" value="P-loop containing nucleoside triphosphate hydrolases"/>
    <property type="match status" value="1"/>
</dbReference>
<keyword evidence="2" id="KW-0067">ATP-binding</keyword>
<dbReference type="GO" id="GO:0005524">
    <property type="term" value="F:ATP binding"/>
    <property type="evidence" value="ECO:0007669"/>
    <property type="project" value="UniProtKB-KW"/>
</dbReference>
<dbReference type="Gene3D" id="3.40.50.300">
    <property type="entry name" value="P-loop containing nucleotide triphosphate hydrolases"/>
    <property type="match status" value="1"/>
</dbReference>
<comment type="caution">
    <text evidence="2">The sequence shown here is derived from an EMBL/GenBank/DDBJ whole genome shotgun (WGS) entry which is preliminary data.</text>
</comment>
<evidence type="ECO:0000259" key="1">
    <source>
        <dbReference type="Pfam" id="PF13538"/>
    </source>
</evidence>
<gene>
    <name evidence="2" type="ORF">HF854_08580</name>
</gene>
<evidence type="ECO:0000313" key="2">
    <source>
        <dbReference type="EMBL" id="NME52572.1"/>
    </source>
</evidence>
<dbReference type="InterPro" id="IPR027785">
    <property type="entry name" value="UvrD-like_helicase_C"/>
</dbReference>